<dbReference type="SMART" id="SM00671">
    <property type="entry name" value="SEL1"/>
    <property type="match status" value="6"/>
</dbReference>
<dbReference type="PANTHER" id="PTHR11102:SF160">
    <property type="entry name" value="ERAD-ASSOCIATED E3 UBIQUITIN-PROTEIN LIGASE COMPONENT HRD3"/>
    <property type="match status" value="1"/>
</dbReference>
<evidence type="ECO:0000256" key="1">
    <source>
        <dbReference type="ARBA" id="ARBA00038101"/>
    </source>
</evidence>
<comment type="caution">
    <text evidence="3">The sequence shown here is derived from an EMBL/GenBank/DDBJ whole genome shotgun (WGS) entry which is preliminary data.</text>
</comment>
<dbReference type="GO" id="GO:0005524">
    <property type="term" value="F:ATP binding"/>
    <property type="evidence" value="ECO:0007669"/>
    <property type="project" value="InterPro"/>
</dbReference>
<dbReference type="GO" id="GO:0004672">
    <property type="term" value="F:protein kinase activity"/>
    <property type="evidence" value="ECO:0007669"/>
    <property type="project" value="InterPro"/>
</dbReference>
<dbReference type="STRING" id="1432141.A0A015JMF1"/>
<dbReference type="InterPro" id="IPR000719">
    <property type="entry name" value="Prot_kinase_dom"/>
</dbReference>
<dbReference type="Pfam" id="PF07714">
    <property type="entry name" value="PK_Tyr_Ser-Thr"/>
    <property type="match status" value="1"/>
</dbReference>
<gene>
    <name evidence="3" type="ORF">RirG_085440</name>
</gene>
<dbReference type="SUPFAM" id="SSF56112">
    <property type="entry name" value="Protein kinase-like (PK-like)"/>
    <property type="match status" value="1"/>
</dbReference>
<evidence type="ECO:0000313" key="4">
    <source>
        <dbReference type="Proteomes" id="UP000022910"/>
    </source>
</evidence>
<protein>
    <submittedName>
        <fullName evidence="3">Cdc15p</fullName>
    </submittedName>
</protein>
<organism evidence="3 4">
    <name type="scientific">Rhizophagus irregularis (strain DAOM 197198w)</name>
    <name type="common">Glomus intraradices</name>
    <dbReference type="NCBI Taxonomy" id="1432141"/>
    <lineage>
        <taxon>Eukaryota</taxon>
        <taxon>Fungi</taxon>
        <taxon>Fungi incertae sedis</taxon>
        <taxon>Mucoromycota</taxon>
        <taxon>Glomeromycotina</taxon>
        <taxon>Glomeromycetes</taxon>
        <taxon>Glomerales</taxon>
        <taxon>Glomeraceae</taxon>
        <taxon>Rhizophagus</taxon>
    </lineage>
</organism>
<dbReference type="PANTHER" id="PTHR11102">
    <property type="entry name" value="SEL-1-LIKE PROTEIN"/>
    <property type="match status" value="1"/>
</dbReference>
<comment type="similarity">
    <text evidence="1">Belongs to the sel-1 family.</text>
</comment>
<dbReference type="PROSITE" id="PS50011">
    <property type="entry name" value="PROTEIN_KINASE_DOM"/>
    <property type="match status" value="1"/>
</dbReference>
<feature type="domain" description="Protein kinase" evidence="2">
    <location>
        <begin position="31"/>
        <end position="287"/>
    </location>
</feature>
<dbReference type="InterPro" id="IPR050767">
    <property type="entry name" value="Sel1_AlgK"/>
</dbReference>
<sequence length="636" mass="73733">MHDTENANEWIKWIEEAIDKELLNYFEYNQFSDFQEIGTGGFGSVPLNNVTVKEIVRELKIQRKVDFHDNIIRCYGITKYELDNENKHLQNYWLVMEYADSGSLRNYFEKNFDNLTWNDKFNMAYQLASAVSCLHNEGIVHRDLHSNNILVHQNIIKLADFGLSKRIGASSNFQSKLFGMVPYVDPKSFNTRRNSYNQKIPMYSLNKKSDIYSIGVLLWEMSSGRPPFCTEGEYDVGLALEICQGLRETIVPDTPENYVKIYTKCWDSEPDNRPNIFQVVDWLRAIVTNIDVIIEEIEDQQLFGNQELNEAPISNNNSGPHGELSQLMQNFGNMNSKEINTIEVPSFEEVYNEIITEINDFIFKLLNRGIVSKLVRQKTISFFNNHNINSQEIYNWLLTLNDNQNNSNSIFLFGFFNYLGIETNENHEKAFYLFIDASEKDQILAQYYVGICYLYGRGISKNEKLAFEYFEKVANKNYTAGQIFLGCCYEDGIGIKKDLKMAFYWYEKAANNENIIAIYNLGICYKDGVGVEKDYNKSFKLFKESAEGGDLDGMTMLGYCYICGIGTNINNQKAFELFQRSANLGNIVASYNLGIMYEYGRRITKDIDKAVYWYEKSANQGYQKAQYRLKVLQKNQ</sequence>
<dbReference type="InterPro" id="IPR011009">
    <property type="entry name" value="Kinase-like_dom_sf"/>
</dbReference>
<dbReference type="HOGENOM" id="CLU_000288_7_12_1"/>
<dbReference type="Pfam" id="PF08238">
    <property type="entry name" value="Sel1"/>
    <property type="match status" value="6"/>
</dbReference>
<dbReference type="Gene3D" id="1.25.40.10">
    <property type="entry name" value="Tetratricopeptide repeat domain"/>
    <property type="match status" value="1"/>
</dbReference>
<dbReference type="EMBL" id="JEMT01016520">
    <property type="protein sequence ID" value="EXX70657.1"/>
    <property type="molecule type" value="Genomic_DNA"/>
</dbReference>
<dbReference type="SUPFAM" id="SSF81901">
    <property type="entry name" value="HCP-like"/>
    <property type="match status" value="1"/>
</dbReference>
<accession>A0A015JMF1</accession>
<reference evidence="3 4" key="1">
    <citation type="submission" date="2014-02" db="EMBL/GenBank/DDBJ databases">
        <title>Single nucleus genome sequencing reveals high similarity among nuclei of an endomycorrhizal fungus.</title>
        <authorList>
            <person name="Lin K."/>
            <person name="Geurts R."/>
            <person name="Zhang Z."/>
            <person name="Limpens E."/>
            <person name="Saunders D.G."/>
            <person name="Mu D."/>
            <person name="Pang E."/>
            <person name="Cao H."/>
            <person name="Cha H."/>
            <person name="Lin T."/>
            <person name="Zhou Q."/>
            <person name="Shang Y."/>
            <person name="Li Y."/>
            <person name="Ivanov S."/>
            <person name="Sharma T."/>
            <person name="Velzen R.V."/>
            <person name="Ruijter N.D."/>
            <person name="Aanen D.K."/>
            <person name="Win J."/>
            <person name="Kamoun S."/>
            <person name="Bisseling T."/>
            <person name="Huang S."/>
        </authorList>
    </citation>
    <scope>NUCLEOTIDE SEQUENCE [LARGE SCALE GENOMIC DNA]</scope>
    <source>
        <strain evidence="4">DAOM197198w</strain>
    </source>
</reference>
<evidence type="ECO:0000259" key="2">
    <source>
        <dbReference type="PROSITE" id="PS50011"/>
    </source>
</evidence>
<dbReference type="Proteomes" id="UP000022910">
    <property type="component" value="Unassembled WGS sequence"/>
</dbReference>
<dbReference type="InterPro" id="IPR001245">
    <property type="entry name" value="Ser-Thr/Tyr_kinase_cat_dom"/>
</dbReference>
<dbReference type="InterPro" id="IPR006597">
    <property type="entry name" value="Sel1-like"/>
</dbReference>
<dbReference type="AlphaFoldDB" id="A0A015JMF1"/>
<dbReference type="Gene3D" id="1.10.510.10">
    <property type="entry name" value="Transferase(Phosphotransferase) domain 1"/>
    <property type="match status" value="1"/>
</dbReference>
<keyword evidence="4" id="KW-1185">Reference proteome</keyword>
<dbReference type="InterPro" id="IPR011990">
    <property type="entry name" value="TPR-like_helical_dom_sf"/>
</dbReference>
<proteinExistence type="inferred from homology"/>
<name>A0A015JMF1_RHIIW</name>
<evidence type="ECO:0000313" key="3">
    <source>
        <dbReference type="EMBL" id="EXX70657.1"/>
    </source>
</evidence>